<accession>A0A2P2PI74</accession>
<dbReference type="AlphaFoldDB" id="A0A2P2PI74"/>
<organism evidence="2">
    <name type="scientific">Rhizophora mucronata</name>
    <name type="common">Asiatic mangrove</name>
    <dbReference type="NCBI Taxonomy" id="61149"/>
    <lineage>
        <taxon>Eukaryota</taxon>
        <taxon>Viridiplantae</taxon>
        <taxon>Streptophyta</taxon>
        <taxon>Embryophyta</taxon>
        <taxon>Tracheophyta</taxon>
        <taxon>Spermatophyta</taxon>
        <taxon>Magnoliopsida</taxon>
        <taxon>eudicotyledons</taxon>
        <taxon>Gunneridae</taxon>
        <taxon>Pentapetalae</taxon>
        <taxon>rosids</taxon>
        <taxon>fabids</taxon>
        <taxon>Malpighiales</taxon>
        <taxon>Rhizophoraceae</taxon>
        <taxon>Rhizophora</taxon>
    </lineage>
</organism>
<feature type="compositionally biased region" description="Polar residues" evidence="1">
    <location>
        <begin position="136"/>
        <end position="145"/>
    </location>
</feature>
<evidence type="ECO:0000256" key="1">
    <source>
        <dbReference type="SAM" id="MobiDB-lite"/>
    </source>
</evidence>
<proteinExistence type="predicted"/>
<dbReference type="EMBL" id="GGEC01073932">
    <property type="protein sequence ID" value="MBX54416.1"/>
    <property type="molecule type" value="Transcribed_RNA"/>
</dbReference>
<sequence>MWAVAPAPSSSAGSTFWMLPVTAGGGPSMATGTSVAGPSEQAPQIWPFPTAAPASGNTLQAPLHLLPRFNLQASNLEFQGGTGRGSPLQLGSMLMQQQQQPQPQPQQPSQQLGLGMSDSNLGMLAALNAYSRGALNMTSEDTNPLDQHHHHHQQQPQATDSGDEGPPNSSKLK</sequence>
<feature type="region of interest" description="Disordered" evidence="1">
    <location>
        <begin position="135"/>
        <end position="173"/>
    </location>
</feature>
<feature type="region of interest" description="Disordered" evidence="1">
    <location>
        <begin position="77"/>
        <end position="117"/>
    </location>
</feature>
<reference evidence="2" key="1">
    <citation type="submission" date="2018-02" db="EMBL/GenBank/DDBJ databases">
        <title>Rhizophora mucronata_Transcriptome.</title>
        <authorList>
            <person name="Meera S.P."/>
            <person name="Sreeshan A."/>
            <person name="Augustine A."/>
        </authorList>
    </citation>
    <scope>NUCLEOTIDE SEQUENCE</scope>
    <source>
        <tissue evidence="2">Leaf</tissue>
    </source>
</reference>
<feature type="compositionally biased region" description="Low complexity" evidence="1">
    <location>
        <begin position="86"/>
        <end position="116"/>
    </location>
</feature>
<protein>
    <submittedName>
        <fullName evidence="2">Transcription factor TCP8-like</fullName>
    </submittedName>
</protein>
<name>A0A2P2PI74_RHIMU</name>
<evidence type="ECO:0000313" key="2">
    <source>
        <dbReference type="EMBL" id="MBX54416.1"/>
    </source>
</evidence>